<reference evidence="2 3" key="1">
    <citation type="submission" date="2018-01" db="EMBL/GenBank/DDBJ databases">
        <title>Harnessing the power of phylogenomics to disentangle the directionality and signatures of interkingdom host jumping in the parasitic fungal genus Tolypocladium.</title>
        <authorList>
            <person name="Quandt C.A."/>
            <person name="Patterson W."/>
            <person name="Spatafora J.W."/>
        </authorList>
    </citation>
    <scope>NUCLEOTIDE SEQUENCE [LARGE SCALE GENOMIC DNA]</scope>
    <source>
        <strain evidence="2 3">NRBC 100945</strain>
    </source>
</reference>
<protein>
    <submittedName>
        <fullName evidence="2">Uncharacterized protein</fullName>
    </submittedName>
</protein>
<name>A0A2S4L8J3_9HYPO</name>
<dbReference type="InterPro" id="IPR046366">
    <property type="entry name" value="MPAB"/>
</dbReference>
<comment type="caution">
    <text evidence="2">The sequence shown here is derived from an EMBL/GenBank/DDBJ whole genome shotgun (WGS) entry which is preliminary data.</text>
</comment>
<dbReference type="GO" id="GO:0016491">
    <property type="term" value="F:oxidoreductase activity"/>
    <property type="evidence" value="ECO:0007669"/>
    <property type="project" value="InterPro"/>
</dbReference>
<dbReference type="OrthoDB" id="545169at2759"/>
<feature type="transmembrane region" description="Helical" evidence="1">
    <location>
        <begin position="131"/>
        <end position="156"/>
    </location>
</feature>
<accession>A0A2S4L8J3</accession>
<keyword evidence="1" id="KW-0812">Transmembrane</keyword>
<dbReference type="STRING" id="94208.A0A2S4L8J3"/>
<gene>
    <name evidence="2" type="ORF">TPAR_01053</name>
</gene>
<proteinExistence type="predicted"/>
<dbReference type="PANTHER" id="PTHR36124:SF1">
    <property type="entry name" value="ER-BOUND OXYGENASE MPAB_MPAB'_RUBBER OXYGENASE CATALYTIC DOMAIN-CONTAINING PROTEIN"/>
    <property type="match status" value="1"/>
</dbReference>
<dbReference type="AlphaFoldDB" id="A0A2S4L8J3"/>
<dbReference type="Proteomes" id="UP000237481">
    <property type="component" value="Unassembled WGS sequence"/>
</dbReference>
<evidence type="ECO:0000313" key="2">
    <source>
        <dbReference type="EMBL" id="POR38739.1"/>
    </source>
</evidence>
<sequence length="446" mass="50964">MSNTTSSAPLGHGNGSLKMPERLSWAVGFGLFFVAYATVCSVLRFRRLNDIRSRYNFPDRASFSRMTHADAQAIIYTVFSFEFPLFYDLALRYALFKTYAIENIAKLLVSVSDLAKSSQAPKRYEDTEIIFAWYISLSILRSGTLLMLTLLSFALFPPSSPLLHKAVARMNYLHAPYIKSKRILNQDLLYVLYTAMVEPIRFIRLYEWRSLTELEVAAQATLWKYIGDMMGIDYAEQLGKNEWNDSIEFMEDVTRWACKYEDSYMLPLPEVQHIGAVLVDLLLSAYPKTMRPLGYQMILVLMGEKMRYAFGFQEPGVAISALTYVLLLSRQIFIRYLALPRLSPMRYVADPDPKTGRMHHTHYLKEPWYTPATMWARWGPVAWVTRAAGGMIPGDGGAEMKPEGFLFEDLGPRCQMGQGYEETAQMEEQVRLVTTRTGTCPFSIPA</sequence>
<evidence type="ECO:0000256" key="1">
    <source>
        <dbReference type="SAM" id="Phobius"/>
    </source>
</evidence>
<dbReference type="PANTHER" id="PTHR36124">
    <property type="match status" value="1"/>
</dbReference>
<keyword evidence="1" id="KW-1133">Transmembrane helix</keyword>
<keyword evidence="1" id="KW-0472">Membrane</keyword>
<feature type="transmembrane region" description="Helical" evidence="1">
    <location>
        <begin position="23"/>
        <end position="45"/>
    </location>
</feature>
<dbReference type="EMBL" id="PKSG01000106">
    <property type="protein sequence ID" value="POR38739.1"/>
    <property type="molecule type" value="Genomic_DNA"/>
</dbReference>
<evidence type="ECO:0000313" key="3">
    <source>
        <dbReference type="Proteomes" id="UP000237481"/>
    </source>
</evidence>
<organism evidence="2 3">
    <name type="scientific">Tolypocladium paradoxum</name>
    <dbReference type="NCBI Taxonomy" id="94208"/>
    <lineage>
        <taxon>Eukaryota</taxon>
        <taxon>Fungi</taxon>
        <taxon>Dikarya</taxon>
        <taxon>Ascomycota</taxon>
        <taxon>Pezizomycotina</taxon>
        <taxon>Sordariomycetes</taxon>
        <taxon>Hypocreomycetidae</taxon>
        <taxon>Hypocreales</taxon>
        <taxon>Ophiocordycipitaceae</taxon>
        <taxon>Tolypocladium</taxon>
    </lineage>
</organism>
<keyword evidence="3" id="KW-1185">Reference proteome</keyword>